<dbReference type="EMBL" id="LDAU01000096">
    <property type="protein sequence ID" value="KRX06333.1"/>
    <property type="molecule type" value="Genomic_DNA"/>
</dbReference>
<dbReference type="AlphaFoldDB" id="A0A0V0QW73"/>
<comment type="caution">
    <text evidence="1">The sequence shown here is derived from an EMBL/GenBank/DDBJ whole genome shotgun (WGS) entry which is preliminary data.</text>
</comment>
<reference evidence="1 2" key="1">
    <citation type="journal article" date="2015" name="Sci. Rep.">
        <title>Genome of the facultative scuticociliatosis pathogen Pseudocohnilembus persalinus provides insight into its virulence through horizontal gene transfer.</title>
        <authorList>
            <person name="Xiong J."/>
            <person name="Wang G."/>
            <person name="Cheng J."/>
            <person name="Tian M."/>
            <person name="Pan X."/>
            <person name="Warren A."/>
            <person name="Jiang C."/>
            <person name="Yuan D."/>
            <person name="Miao W."/>
        </authorList>
    </citation>
    <scope>NUCLEOTIDE SEQUENCE [LARGE SCALE GENOMIC DNA]</scope>
    <source>
        <strain evidence="1">36N120E</strain>
    </source>
</reference>
<dbReference type="InParanoid" id="A0A0V0QW73"/>
<proteinExistence type="predicted"/>
<evidence type="ECO:0000313" key="1">
    <source>
        <dbReference type="EMBL" id="KRX06333.1"/>
    </source>
</evidence>
<gene>
    <name evidence="1" type="ORF">PPERSA_04945</name>
</gene>
<organism evidence="1 2">
    <name type="scientific">Pseudocohnilembus persalinus</name>
    <name type="common">Ciliate</name>
    <dbReference type="NCBI Taxonomy" id="266149"/>
    <lineage>
        <taxon>Eukaryota</taxon>
        <taxon>Sar</taxon>
        <taxon>Alveolata</taxon>
        <taxon>Ciliophora</taxon>
        <taxon>Intramacronucleata</taxon>
        <taxon>Oligohymenophorea</taxon>
        <taxon>Scuticociliatia</taxon>
        <taxon>Philasterida</taxon>
        <taxon>Pseudocohnilembidae</taxon>
        <taxon>Pseudocohnilembus</taxon>
    </lineage>
</organism>
<keyword evidence="2" id="KW-1185">Reference proteome</keyword>
<dbReference type="SUPFAM" id="SSF52047">
    <property type="entry name" value="RNI-like"/>
    <property type="match status" value="1"/>
</dbReference>
<sequence length="130" mass="15304">MYLQKIYDSNNHIKKKILLLPRESNLKNSQIEKLDTAIYKTKVQQIVLLIEFNDITDQGAYNLYEAINKTKANICRIALGGNKISTDCIREIKQKSKNCKTPYQSDLIQFFNYIFIIYHFILQQKIIQLN</sequence>
<protein>
    <submittedName>
        <fullName evidence="1">Uncharacterized protein</fullName>
    </submittedName>
</protein>
<accession>A0A0V0QW73</accession>
<name>A0A0V0QW73_PSEPJ</name>
<dbReference type="Proteomes" id="UP000054937">
    <property type="component" value="Unassembled WGS sequence"/>
</dbReference>
<evidence type="ECO:0000313" key="2">
    <source>
        <dbReference type="Proteomes" id="UP000054937"/>
    </source>
</evidence>